<organism evidence="1">
    <name type="scientific">Epinephelus coioides</name>
    <name type="common">Orange-spotted grouper</name>
    <name type="synonym">Epinephelus nebulosus</name>
    <dbReference type="NCBI Taxonomy" id="94232"/>
    <lineage>
        <taxon>Eukaryota</taxon>
        <taxon>Metazoa</taxon>
        <taxon>Chordata</taxon>
        <taxon>Craniata</taxon>
        <taxon>Vertebrata</taxon>
        <taxon>Euteleostomi</taxon>
        <taxon>Actinopterygii</taxon>
        <taxon>Neopterygii</taxon>
        <taxon>Teleostei</taxon>
        <taxon>Neoteleostei</taxon>
        <taxon>Acanthomorphata</taxon>
        <taxon>Eupercaria</taxon>
        <taxon>Perciformes</taxon>
        <taxon>Serranoidei</taxon>
        <taxon>Serranidae</taxon>
        <taxon>Epinephelinae</taxon>
        <taxon>Epinephelini</taxon>
        <taxon>Epinephelus</taxon>
    </lineage>
</organism>
<keyword evidence="1" id="KW-0675">Receptor</keyword>
<sequence>MRVSTSKSKAIVLCRKPVDCPLKSGGKLLPQVREFKYLRFLFMNEGKM</sequence>
<proteinExistence type="evidence at transcript level"/>
<accession>F2VQR4</accession>
<dbReference type="EMBL" id="GU988637">
    <property type="protein sequence ID" value="AEA39660.1"/>
    <property type="molecule type" value="mRNA"/>
</dbReference>
<dbReference type="AlphaFoldDB" id="F2VQR4"/>
<evidence type="ECO:0000313" key="1">
    <source>
        <dbReference type="EMBL" id="AEA39660.1"/>
    </source>
</evidence>
<reference evidence="1" key="1">
    <citation type="submission" date="2010-03" db="EMBL/GenBank/DDBJ databases">
        <title>Definition of the antibody to resist a fatal pathogen challenge in a bony fish highlights a life vest in the immune system in early vertebrates.</title>
        <authorList>
            <person name="Jiang Y.N."/>
            <person name="Xia C."/>
        </authorList>
    </citation>
    <scope>NUCLEOTIDE SEQUENCE</scope>
</reference>
<name>F2VQR4_EPICO</name>
<protein>
    <submittedName>
        <fullName evidence="1">C-C chemokine receptor 4</fullName>
    </submittedName>
</protein>
<feature type="non-terminal residue" evidence="1">
    <location>
        <position position="48"/>
    </location>
</feature>